<evidence type="ECO:0000313" key="7">
    <source>
        <dbReference type="Proteomes" id="UP000054911"/>
    </source>
</evidence>
<dbReference type="PANTHER" id="PTHR46847:SF1">
    <property type="entry name" value="D-ALLOSE-BINDING PERIPLASMIC PROTEIN-RELATED"/>
    <property type="match status" value="1"/>
</dbReference>
<dbReference type="Proteomes" id="UP000054911">
    <property type="component" value="Unassembled WGS sequence"/>
</dbReference>
<dbReference type="SUPFAM" id="SSF53822">
    <property type="entry name" value="Periplasmic binding protein-like I"/>
    <property type="match status" value="1"/>
</dbReference>
<reference evidence="6" key="1">
    <citation type="submission" date="2016-01" db="EMBL/GenBank/DDBJ databases">
        <authorList>
            <person name="Peeters C."/>
        </authorList>
    </citation>
    <scope>NUCLEOTIDE SEQUENCE [LARGE SCALE GENOMIC DNA]</scope>
    <source>
        <strain evidence="6">LMG 29323</strain>
    </source>
</reference>
<dbReference type="EMBL" id="FCOE02000003">
    <property type="protein sequence ID" value="SAK48882.1"/>
    <property type="molecule type" value="Genomic_DNA"/>
</dbReference>
<dbReference type="STRING" id="1777141.AWB80_01277"/>
<dbReference type="InterPro" id="IPR025997">
    <property type="entry name" value="SBP_2_dom"/>
</dbReference>
<protein>
    <submittedName>
        <fullName evidence="6">Periplasmic binding protein/LacI transcriptional regulator</fullName>
    </submittedName>
</protein>
<comment type="similarity">
    <text evidence="2">Belongs to the bacterial solute-binding protein 2 family.</text>
</comment>
<evidence type="ECO:0000256" key="4">
    <source>
        <dbReference type="SAM" id="SignalP"/>
    </source>
</evidence>
<feature type="signal peptide" evidence="4">
    <location>
        <begin position="1"/>
        <end position="22"/>
    </location>
</feature>
<comment type="caution">
    <text evidence="6">The sequence shown here is derived from an EMBL/GenBank/DDBJ whole genome shotgun (WGS) entry which is preliminary data.</text>
</comment>
<evidence type="ECO:0000313" key="6">
    <source>
        <dbReference type="EMBL" id="SAK48882.1"/>
    </source>
</evidence>
<dbReference type="Gene3D" id="3.40.50.2300">
    <property type="match status" value="2"/>
</dbReference>
<accession>A0A157ZTN4</accession>
<organism evidence="6 7">
    <name type="scientific">Caballeronia pedi</name>
    <dbReference type="NCBI Taxonomy" id="1777141"/>
    <lineage>
        <taxon>Bacteria</taxon>
        <taxon>Pseudomonadati</taxon>
        <taxon>Pseudomonadota</taxon>
        <taxon>Betaproteobacteria</taxon>
        <taxon>Burkholderiales</taxon>
        <taxon>Burkholderiaceae</taxon>
        <taxon>Caballeronia</taxon>
    </lineage>
</organism>
<evidence type="ECO:0000256" key="1">
    <source>
        <dbReference type="ARBA" id="ARBA00004196"/>
    </source>
</evidence>
<proteinExistence type="inferred from homology"/>
<keyword evidence="7" id="KW-1185">Reference proteome</keyword>
<evidence type="ECO:0000256" key="2">
    <source>
        <dbReference type="ARBA" id="ARBA00007639"/>
    </source>
</evidence>
<dbReference type="GO" id="GO:0030246">
    <property type="term" value="F:carbohydrate binding"/>
    <property type="evidence" value="ECO:0007669"/>
    <property type="project" value="UniProtKB-ARBA"/>
</dbReference>
<dbReference type="InterPro" id="IPR028082">
    <property type="entry name" value="Peripla_BP_I"/>
</dbReference>
<dbReference type="AlphaFoldDB" id="A0A157ZTN4"/>
<evidence type="ECO:0000259" key="5">
    <source>
        <dbReference type="Pfam" id="PF13407"/>
    </source>
</evidence>
<evidence type="ECO:0000256" key="3">
    <source>
        <dbReference type="ARBA" id="ARBA00022729"/>
    </source>
</evidence>
<feature type="chain" id="PRO_5007619856" evidence="4">
    <location>
        <begin position="23"/>
        <end position="322"/>
    </location>
</feature>
<dbReference type="OrthoDB" id="250606at2"/>
<sequence>MKVFIATMAAFATVAVSSNSMAASTMTIPVIVKNTSVPFWQAVFAGACTAGKKYGATVPRLGASSEADMSGQIGIFENAVSGKPAAVVITPVSAEALGPAIDEAATKIPVVVADTPSNSKQVAATVMTDNVAAGRLGADTLAQEIQKKYGKAEGQVAILQFLPGVKSVQDRVDGFKEQVAKKYPGLKVVTTRIGDGSVTGSLNTTLDVLSTFPQLRGIFGDTFYSGLGVGQGIAETKAKDRVMGVTVDSTDELVKLVRSGDMKAMIVQDPFQMGYLSIETAVKKVKGEKVNTFVDTGVHVIRSADLDTPDGKRLLNPDLSCR</sequence>
<dbReference type="RefSeq" id="WP_143327969.1">
    <property type="nucleotide sequence ID" value="NZ_FCOE02000003.1"/>
</dbReference>
<feature type="domain" description="Periplasmic binding protein" evidence="5">
    <location>
        <begin position="28"/>
        <end position="289"/>
    </location>
</feature>
<gene>
    <name evidence="6" type="ORF">AWB80_01277</name>
</gene>
<keyword evidence="3 4" id="KW-0732">Signal</keyword>
<name>A0A157ZTN4_9BURK</name>
<dbReference type="PANTHER" id="PTHR46847">
    <property type="entry name" value="D-ALLOSE-BINDING PERIPLASMIC PROTEIN-RELATED"/>
    <property type="match status" value="1"/>
</dbReference>
<dbReference type="GO" id="GO:0030313">
    <property type="term" value="C:cell envelope"/>
    <property type="evidence" value="ECO:0007669"/>
    <property type="project" value="UniProtKB-SubCell"/>
</dbReference>
<dbReference type="Pfam" id="PF13407">
    <property type="entry name" value="Peripla_BP_4"/>
    <property type="match status" value="1"/>
</dbReference>
<dbReference type="CDD" id="cd20008">
    <property type="entry name" value="PBP1_ABC_sugar_binding-like"/>
    <property type="match status" value="1"/>
</dbReference>
<comment type="subcellular location">
    <subcellularLocation>
        <location evidence="1">Cell envelope</location>
    </subcellularLocation>
</comment>